<reference evidence="2 3" key="1">
    <citation type="submission" date="2019-03" db="EMBL/GenBank/DDBJ databases">
        <title>Genomic Encyclopedia of Type Strains, Phase IV (KMG-IV): sequencing the most valuable type-strain genomes for metagenomic binning, comparative biology and taxonomic classification.</title>
        <authorList>
            <person name="Goeker M."/>
        </authorList>
    </citation>
    <scope>NUCLEOTIDE SEQUENCE [LARGE SCALE GENOMIC DNA]</scope>
    <source>
        <strain evidence="2 3">DSM 24179</strain>
    </source>
</reference>
<dbReference type="AlphaFoldDB" id="A0A4R2GGE5"/>
<dbReference type="Gene3D" id="3.90.1580.10">
    <property type="entry name" value="paralog of FGE (formylglycine-generating enzyme)"/>
    <property type="match status" value="1"/>
</dbReference>
<dbReference type="InterPro" id="IPR005532">
    <property type="entry name" value="SUMF_dom"/>
</dbReference>
<organism evidence="2 3">
    <name type="scientific">Natronoflexus pectinivorans</name>
    <dbReference type="NCBI Taxonomy" id="682526"/>
    <lineage>
        <taxon>Bacteria</taxon>
        <taxon>Pseudomonadati</taxon>
        <taxon>Bacteroidota</taxon>
        <taxon>Bacteroidia</taxon>
        <taxon>Marinilabiliales</taxon>
        <taxon>Marinilabiliaceae</taxon>
        <taxon>Natronoflexus</taxon>
    </lineage>
</organism>
<feature type="domain" description="Sulfatase-modifying factor enzyme-like" evidence="1">
    <location>
        <begin position="36"/>
        <end position="146"/>
    </location>
</feature>
<dbReference type="OrthoDB" id="1122924at2"/>
<dbReference type="Proteomes" id="UP000295221">
    <property type="component" value="Unassembled WGS sequence"/>
</dbReference>
<dbReference type="InterPro" id="IPR042095">
    <property type="entry name" value="SUMF_sf"/>
</dbReference>
<protein>
    <submittedName>
        <fullName evidence="2">Sulfatase-modifying factor enzyme 1</fullName>
    </submittedName>
</protein>
<dbReference type="InterPro" id="IPR016187">
    <property type="entry name" value="CTDL_fold"/>
</dbReference>
<dbReference type="SUPFAM" id="SSF56436">
    <property type="entry name" value="C-type lectin-like"/>
    <property type="match status" value="1"/>
</dbReference>
<evidence type="ECO:0000313" key="2">
    <source>
        <dbReference type="EMBL" id="TCO07294.1"/>
    </source>
</evidence>
<dbReference type="EMBL" id="SLWK01000009">
    <property type="protein sequence ID" value="TCO07294.1"/>
    <property type="molecule type" value="Genomic_DNA"/>
</dbReference>
<comment type="caution">
    <text evidence="2">The sequence shown here is derived from an EMBL/GenBank/DDBJ whole genome shotgun (WGS) entry which is preliminary data.</text>
</comment>
<gene>
    <name evidence="2" type="ORF">EV194_109112</name>
</gene>
<accession>A0A4R2GGE5</accession>
<evidence type="ECO:0000259" key="1">
    <source>
        <dbReference type="Pfam" id="PF03781"/>
    </source>
</evidence>
<evidence type="ECO:0000313" key="3">
    <source>
        <dbReference type="Proteomes" id="UP000295221"/>
    </source>
</evidence>
<sequence>MKRNVSLLLFLVIAVTNLISQRESRLENMHFIPEGKMDDDPNMVVSFPSFWISDQITNKEFQEFWQYAKNRPNDELSWAELTHAPGDPYSSQPVVRSILFSELLKEIPDSTNWPVVNYFGSDQYADKPVIGVSEKLAAYYCIWKTTKVYDNLNEHERDPIYPYIVAPDLKIRYAQICRPELFSEDEVGFRIVIHQ</sequence>
<keyword evidence="3" id="KW-1185">Reference proteome</keyword>
<dbReference type="Pfam" id="PF03781">
    <property type="entry name" value="FGE-sulfatase"/>
    <property type="match status" value="1"/>
</dbReference>
<name>A0A4R2GGE5_9BACT</name>
<proteinExistence type="predicted"/>
<dbReference type="RefSeq" id="WP_132434308.1">
    <property type="nucleotide sequence ID" value="NZ_SLWK01000009.1"/>
</dbReference>